<proteinExistence type="predicted"/>
<reference evidence="10 11" key="1">
    <citation type="submission" date="2024-07" db="EMBL/GenBank/DDBJ databases">
        <title>Section-level genome sequencing and comparative genomics of Aspergillus sections Usti and Cavernicolus.</title>
        <authorList>
            <consortium name="Lawrence Berkeley National Laboratory"/>
            <person name="Nybo J.L."/>
            <person name="Vesth T.C."/>
            <person name="Theobald S."/>
            <person name="Frisvad J.C."/>
            <person name="Larsen T.O."/>
            <person name="Kjaerboelling I."/>
            <person name="Rothschild-Mancinelli K."/>
            <person name="Lyhne E.K."/>
            <person name="Kogle M.E."/>
            <person name="Barry K."/>
            <person name="Clum A."/>
            <person name="Na H."/>
            <person name="Ledsgaard L."/>
            <person name="Lin J."/>
            <person name="Lipzen A."/>
            <person name="Kuo A."/>
            <person name="Riley R."/>
            <person name="Mondo S."/>
            <person name="Labutti K."/>
            <person name="Haridas S."/>
            <person name="Pangalinan J."/>
            <person name="Salamov A.A."/>
            <person name="Simmons B.A."/>
            <person name="Magnuson J.K."/>
            <person name="Chen J."/>
            <person name="Drula E."/>
            <person name="Henrissat B."/>
            <person name="Wiebenga A."/>
            <person name="Lubbers R.J."/>
            <person name="Gomes A.C."/>
            <person name="Makela M.R."/>
            <person name="Stajich J."/>
            <person name="Grigoriev I.V."/>
            <person name="Mortensen U.H."/>
            <person name="De Vries R.P."/>
            <person name="Baker S.E."/>
            <person name="Andersen M.R."/>
        </authorList>
    </citation>
    <scope>NUCLEOTIDE SEQUENCE [LARGE SCALE GENOMIC DNA]</scope>
    <source>
        <strain evidence="10 11">CBS 123904</strain>
    </source>
</reference>
<evidence type="ECO:0000313" key="11">
    <source>
        <dbReference type="Proteomes" id="UP001610446"/>
    </source>
</evidence>
<evidence type="ECO:0000259" key="9">
    <source>
        <dbReference type="PROSITE" id="PS50158"/>
    </source>
</evidence>
<feature type="compositionally biased region" description="Low complexity" evidence="8">
    <location>
        <begin position="158"/>
        <end position="170"/>
    </location>
</feature>
<keyword evidence="5" id="KW-0862">Zinc</keyword>
<feature type="region of interest" description="Disordered" evidence="8">
    <location>
        <begin position="549"/>
        <end position="731"/>
    </location>
</feature>
<feature type="compositionally biased region" description="Low complexity" evidence="8">
    <location>
        <begin position="122"/>
        <end position="136"/>
    </location>
</feature>
<evidence type="ECO:0000256" key="7">
    <source>
        <dbReference type="PROSITE-ProRule" id="PRU00047"/>
    </source>
</evidence>
<evidence type="ECO:0000313" key="10">
    <source>
        <dbReference type="EMBL" id="KAL2857928.1"/>
    </source>
</evidence>
<feature type="compositionally biased region" description="Polar residues" evidence="8">
    <location>
        <begin position="229"/>
        <end position="238"/>
    </location>
</feature>
<evidence type="ECO:0000256" key="8">
    <source>
        <dbReference type="SAM" id="MobiDB-lite"/>
    </source>
</evidence>
<accession>A0ABR4L069</accession>
<feature type="compositionally biased region" description="Low complexity" evidence="8">
    <location>
        <begin position="181"/>
        <end position="206"/>
    </location>
</feature>
<dbReference type="Gene3D" id="4.10.60.10">
    <property type="entry name" value="Zinc finger, CCHC-type"/>
    <property type="match status" value="1"/>
</dbReference>
<dbReference type="PANTHER" id="PTHR46543:SF1">
    <property type="entry name" value="ZINC FINGER CCHC DOMAIN-CONTAINING PROTEIN 7"/>
    <property type="match status" value="1"/>
</dbReference>
<organism evidence="10 11">
    <name type="scientific">Aspergillus pseudoustus</name>
    <dbReference type="NCBI Taxonomy" id="1810923"/>
    <lineage>
        <taxon>Eukaryota</taxon>
        <taxon>Fungi</taxon>
        <taxon>Dikarya</taxon>
        <taxon>Ascomycota</taxon>
        <taxon>Pezizomycotina</taxon>
        <taxon>Eurotiomycetes</taxon>
        <taxon>Eurotiomycetidae</taxon>
        <taxon>Eurotiales</taxon>
        <taxon>Aspergillaceae</taxon>
        <taxon>Aspergillus</taxon>
        <taxon>Aspergillus subgen. Nidulantes</taxon>
    </lineage>
</organism>
<evidence type="ECO:0000256" key="4">
    <source>
        <dbReference type="ARBA" id="ARBA00022771"/>
    </source>
</evidence>
<comment type="caution">
    <text evidence="10">The sequence shown here is derived from an EMBL/GenBank/DDBJ whole genome shotgun (WGS) entry which is preliminary data.</text>
</comment>
<feature type="compositionally biased region" description="Low complexity" evidence="8">
    <location>
        <begin position="91"/>
        <end position="106"/>
    </location>
</feature>
<keyword evidence="11" id="KW-1185">Reference proteome</keyword>
<gene>
    <name evidence="10" type="ORF">BJY01DRAFT_242006</name>
</gene>
<dbReference type="EMBL" id="JBFXLU010000002">
    <property type="protein sequence ID" value="KAL2857928.1"/>
    <property type="molecule type" value="Genomic_DNA"/>
</dbReference>
<protein>
    <recommendedName>
        <fullName evidence="9">CCHC-type domain-containing protein</fullName>
    </recommendedName>
</protein>
<feature type="compositionally biased region" description="Acidic residues" evidence="8">
    <location>
        <begin position="240"/>
        <end position="254"/>
    </location>
</feature>
<comment type="subcellular location">
    <subcellularLocation>
        <location evidence="1">Nucleus</location>
    </subcellularLocation>
</comment>
<keyword evidence="2" id="KW-0479">Metal-binding</keyword>
<name>A0ABR4L069_9EURO</name>
<dbReference type="InterPro" id="IPR001878">
    <property type="entry name" value="Znf_CCHC"/>
</dbReference>
<keyword evidence="4 7" id="KW-0863">Zinc-finger</keyword>
<dbReference type="Proteomes" id="UP001610446">
    <property type="component" value="Unassembled WGS sequence"/>
</dbReference>
<feature type="compositionally biased region" description="Gly residues" evidence="8">
    <location>
        <begin position="689"/>
        <end position="712"/>
    </location>
</feature>
<feature type="compositionally biased region" description="Basic and acidic residues" evidence="8">
    <location>
        <begin position="629"/>
        <end position="640"/>
    </location>
</feature>
<sequence length="731" mass="78232">MSDSSPDEQDSRIASLGAQRLRSSANSSARSSRHTSREPPSKRQRRSRKTSTGDVQDFVPRGASFSANSLEVDPATSPVKRSADNSEEDNSSSSASESSSSSGSSESESDSDNSSEKEDATPSMSASAKAGSAPAPNWNRTGKSVIRTSLRGRQPQRASASASTEFSSVSVNKEQFDGANGKSSQGRSASVSSGSESKSEQGKGTSALEGKSNTQALSPEEGEVEEYKNASTTFNSIVSDDSDDSESLDSEADDSIMLNTIGARGEDRDQNGVISISDDDDDDDAYDPVDAMILGAAGSRTQSQNKNNAISISDDDSADDYDPEALSINGDDYNPEALPILHTPAKKDIIFSVQNGTGGTAKEDAFARFAQKYPAAPLILADLELEDLEIQARAIFYDRDINDIDLQLPITCIECLREGHLAEVCPTKECVHCGAWNKHQTAVCPQRRRCQRCRERGHDQKHCPSVLKSSAGEVPCDLCGSSEHLELDCDYLWKYPRPDTTAQPVLVSISCANCTSNAHLIGDCPTPTRPFTSTTFTLRGIEQEIITNINSVISPKRGGGPSVPSGRQQGMKIRGRADQARSPSPDSDDMMSRGGKKGPIGGNRNANRGNINIRIGSNAGKNRNPHPPPARDYRDREDPYPRNNNSRQRSMSPGRDRRPGRGRGGWQPGPPRSPPRGQGRPPPPRSSRGGSGGGGGRGNGRGRGGGHRGGGDSSYRPMPSAAKKAWDKYRL</sequence>
<keyword evidence="6" id="KW-0539">Nucleus</keyword>
<evidence type="ECO:0000256" key="6">
    <source>
        <dbReference type="ARBA" id="ARBA00023242"/>
    </source>
</evidence>
<feature type="compositionally biased region" description="Low complexity" evidence="8">
    <location>
        <begin position="602"/>
        <end position="620"/>
    </location>
</feature>
<dbReference type="PANTHER" id="PTHR46543">
    <property type="entry name" value="ZINC FINGER CCHC DOMAIN-CONTAINING PROTEIN 7"/>
    <property type="match status" value="1"/>
</dbReference>
<evidence type="ECO:0000256" key="2">
    <source>
        <dbReference type="ARBA" id="ARBA00022723"/>
    </source>
</evidence>
<evidence type="ECO:0000256" key="5">
    <source>
        <dbReference type="ARBA" id="ARBA00022833"/>
    </source>
</evidence>
<keyword evidence="3" id="KW-0677">Repeat</keyword>
<feature type="compositionally biased region" description="Pro residues" evidence="8">
    <location>
        <begin position="668"/>
        <end position="685"/>
    </location>
</feature>
<feature type="domain" description="CCHC-type" evidence="9">
    <location>
        <begin position="448"/>
        <end position="465"/>
    </location>
</feature>
<dbReference type="InterPro" id="IPR051644">
    <property type="entry name" value="TRAMP_AT-DNA-binding"/>
</dbReference>
<evidence type="ECO:0000256" key="3">
    <source>
        <dbReference type="ARBA" id="ARBA00022737"/>
    </source>
</evidence>
<feature type="compositionally biased region" description="Acidic residues" evidence="8">
    <location>
        <begin position="277"/>
        <end position="287"/>
    </location>
</feature>
<feature type="region of interest" description="Disordered" evidence="8">
    <location>
        <begin position="1"/>
        <end position="321"/>
    </location>
</feature>
<evidence type="ECO:0000256" key="1">
    <source>
        <dbReference type="ARBA" id="ARBA00004123"/>
    </source>
</evidence>
<feature type="compositionally biased region" description="Polar residues" evidence="8">
    <location>
        <begin position="299"/>
        <end position="308"/>
    </location>
</feature>
<feature type="compositionally biased region" description="Low complexity" evidence="8">
    <location>
        <begin position="18"/>
        <end position="30"/>
    </location>
</feature>
<dbReference type="SMART" id="SM00343">
    <property type="entry name" value="ZnF_C2HC"/>
    <property type="match status" value="4"/>
</dbReference>
<dbReference type="PROSITE" id="PS50158">
    <property type="entry name" value="ZF_CCHC"/>
    <property type="match status" value="1"/>
</dbReference>